<keyword evidence="1" id="KW-0812">Transmembrane</keyword>
<dbReference type="EMBL" id="JAUSQU010000001">
    <property type="protein sequence ID" value="MDP9849231.1"/>
    <property type="molecule type" value="Genomic_DNA"/>
</dbReference>
<accession>A0ABT9QS39</accession>
<keyword evidence="1" id="KW-0472">Membrane</keyword>
<keyword evidence="3" id="KW-1185">Reference proteome</keyword>
<gene>
    <name evidence="2" type="ORF">J2853_008442</name>
</gene>
<proteinExistence type="predicted"/>
<comment type="caution">
    <text evidence="2">The sequence shown here is derived from an EMBL/GenBank/DDBJ whole genome shotgun (WGS) entry which is preliminary data.</text>
</comment>
<organism evidence="2 3">
    <name type="scientific">Streptosporangium lutulentum</name>
    <dbReference type="NCBI Taxonomy" id="1461250"/>
    <lineage>
        <taxon>Bacteria</taxon>
        <taxon>Bacillati</taxon>
        <taxon>Actinomycetota</taxon>
        <taxon>Actinomycetes</taxon>
        <taxon>Streptosporangiales</taxon>
        <taxon>Streptosporangiaceae</taxon>
        <taxon>Streptosporangium</taxon>
    </lineage>
</organism>
<name>A0ABT9QS39_9ACTN</name>
<dbReference type="Proteomes" id="UP001225356">
    <property type="component" value="Unassembled WGS sequence"/>
</dbReference>
<keyword evidence="1" id="KW-1133">Transmembrane helix</keyword>
<protein>
    <submittedName>
        <fullName evidence="2">Uncharacterized protein</fullName>
    </submittedName>
</protein>
<evidence type="ECO:0000256" key="1">
    <source>
        <dbReference type="SAM" id="Phobius"/>
    </source>
</evidence>
<feature type="transmembrane region" description="Helical" evidence="1">
    <location>
        <begin position="66"/>
        <end position="86"/>
    </location>
</feature>
<dbReference type="RefSeq" id="WP_307566972.1">
    <property type="nucleotide sequence ID" value="NZ_JAUSQU010000001.1"/>
</dbReference>
<evidence type="ECO:0000313" key="3">
    <source>
        <dbReference type="Proteomes" id="UP001225356"/>
    </source>
</evidence>
<reference evidence="2 3" key="1">
    <citation type="submission" date="2023-07" db="EMBL/GenBank/DDBJ databases">
        <title>Sequencing the genomes of 1000 actinobacteria strains.</title>
        <authorList>
            <person name="Klenk H.-P."/>
        </authorList>
    </citation>
    <scope>NUCLEOTIDE SEQUENCE [LARGE SCALE GENOMIC DNA]</scope>
    <source>
        <strain evidence="2 3">DSM 46740</strain>
    </source>
</reference>
<evidence type="ECO:0000313" key="2">
    <source>
        <dbReference type="EMBL" id="MDP9849231.1"/>
    </source>
</evidence>
<sequence>MKNIDEIKAAVGPLARVEPGKPGGGSSGAGARALLASIIAEEPGTAVAEPHRARRRSRSHGLRRPVMGLAAAVVLAAGVVVGPSLLEGGRGVAASYAVTKDSDGIVYITVRDFRDTVGLARRLKDLRVPAVVDYVPQGQKCREPRATPVRDIPPGLYYPPTNIPGEEHGSGWQMRINTKLFKPGQTFVWTMTATPGGGSSTGTILMNNPVAPCVLVPDDTPTPKAVRPDARLATVKGRSLAGFRVDEKTVGEVVPEIKKRGLKVTYLIMAVAPGNPGGFGELRIQDTPVGDDWIVWEAEEVVQGAEETPTGVIRLLVTDRRYGRNPVYGGPRDDVVTD</sequence>